<dbReference type="SMART" id="SM00854">
    <property type="entry name" value="PGA_cap"/>
    <property type="match status" value="1"/>
</dbReference>
<dbReference type="PANTHER" id="PTHR33393">
    <property type="entry name" value="POLYGLUTAMINE SYNTHESIS ACCESSORY PROTEIN RV0574C-RELATED"/>
    <property type="match status" value="1"/>
</dbReference>
<keyword evidence="5" id="KW-1185">Reference proteome</keyword>
<organism evidence="3 6">
    <name type="scientific">Bradyrhizobium guangdongense</name>
    <dbReference type="NCBI Taxonomy" id="1325090"/>
    <lineage>
        <taxon>Bacteria</taxon>
        <taxon>Pseudomonadati</taxon>
        <taxon>Pseudomonadota</taxon>
        <taxon>Alphaproteobacteria</taxon>
        <taxon>Hyphomicrobiales</taxon>
        <taxon>Nitrobacteraceae</taxon>
        <taxon>Bradyrhizobium</taxon>
    </lineage>
</organism>
<dbReference type="SUPFAM" id="SSF56300">
    <property type="entry name" value="Metallo-dependent phosphatases"/>
    <property type="match status" value="1"/>
</dbReference>
<sequence>MQAVPRKLPNTPVDVWRTTPETLDLAENAKRFGWWDFPLESAATDSAEMDGIDRAYWFYKSARPITRTSRDVSDALFLNDKSIVELPTAFRKQQTATLSALGDLIQARGLEHSKDLLFESIEAAVFNADISFANYESVVADDHVVSEAIGDGRSSMMCCSSAQYSALTEHQGRRFTILNLANNHSLDLGVQGLRTTQELCRANGIIEIGAPRCAEEYGRGTVFTKRGIRFGFVSVTFGLNGRPLPDGEHYCVHASPLMSKRVVADLELLKSQIRSCKHQNADVIIASIHWGFEFEFFPRRKQIELAHALVEEGADIILGHHPHVVQPIEYYRTTRDPNRVAVIAYSLGSLTWDWYTAPHLILSLMLNFQFAKGDTSAGSRTYIESVTATPLFRNIFYRGDNKVMRIEQLRDHLDAKNADFGHLEQMQQYVDLISGRGAPV</sequence>
<reference evidence="4 5" key="2">
    <citation type="submission" date="2018-06" db="EMBL/GenBank/DDBJ databases">
        <title>Comparative genomics of rhizobia nodulating Arachis hypogaea in China.</title>
        <authorList>
            <person name="Li Y."/>
        </authorList>
    </citation>
    <scope>NUCLEOTIDE SEQUENCE [LARGE SCALE GENOMIC DNA]</scope>
    <source>
        <strain evidence="4 5">CCBAU 51658</strain>
        <plasmid evidence="4 5">unnamed</plasmid>
    </source>
</reference>
<dbReference type="CDD" id="cd07381">
    <property type="entry name" value="MPP_CapA"/>
    <property type="match status" value="1"/>
</dbReference>
<dbReference type="InterPro" id="IPR019079">
    <property type="entry name" value="Capsule_synth_CapA"/>
</dbReference>
<evidence type="ECO:0000313" key="5">
    <source>
        <dbReference type="Proteomes" id="UP000593880"/>
    </source>
</evidence>
<evidence type="ECO:0000259" key="2">
    <source>
        <dbReference type="SMART" id="SM00854"/>
    </source>
</evidence>
<accession>A0A410VHV0</accession>
<reference evidence="3" key="3">
    <citation type="submission" date="2022-12" db="EMBL/GenBank/DDBJ databases">
        <authorList>
            <person name="Sun Q."/>
            <person name="Zhou Y."/>
        </authorList>
    </citation>
    <scope>NUCLEOTIDE SEQUENCE</scope>
    <source>
        <strain evidence="3">CGMCC 1.15034</strain>
    </source>
</reference>
<dbReference type="EMBL" id="CP030058">
    <property type="protein sequence ID" value="QOZ64434.1"/>
    <property type="molecule type" value="Genomic_DNA"/>
</dbReference>
<dbReference type="Gene3D" id="3.60.21.10">
    <property type="match status" value="1"/>
</dbReference>
<evidence type="ECO:0000313" key="3">
    <source>
        <dbReference type="EMBL" id="GGI34141.1"/>
    </source>
</evidence>
<gene>
    <name evidence="3" type="ORF">GCM10010987_77930</name>
    <name evidence="4" type="ORF">XH86_37565</name>
</gene>
<keyword evidence="4" id="KW-0614">Plasmid</keyword>
<evidence type="ECO:0000313" key="6">
    <source>
        <dbReference type="Proteomes" id="UP000625079"/>
    </source>
</evidence>
<dbReference type="Pfam" id="PF09587">
    <property type="entry name" value="PGA_cap"/>
    <property type="match status" value="1"/>
</dbReference>
<evidence type="ECO:0000256" key="1">
    <source>
        <dbReference type="ARBA" id="ARBA00005662"/>
    </source>
</evidence>
<dbReference type="PANTHER" id="PTHR33393:SF12">
    <property type="entry name" value="CAPSULE BIOSYNTHESIS PROTEIN CAPA"/>
    <property type="match status" value="1"/>
</dbReference>
<evidence type="ECO:0000313" key="4">
    <source>
        <dbReference type="EMBL" id="QOZ64434.1"/>
    </source>
</evidence>
<dbReference type="EMBL" id="BMHC01000039">
    <property type="protein sequence ID" value="GGI34141.1"/>
    <property type="molecule type" value="Genomic_DNA"/>
</dbReference>
<dbReference type="InterPro" id="IPR052169">
    <property type="entry name" value="CW_Biosynth-Accessory"/>
</dbReference>
<name>A0A410VHV0_9BRAD</name>
<geneLocation type="plasmid" evidence="4 5">
    <name>unnamed</name>
</geneLocation>
<reference evidence="3" key="1">
    <citation type="journal article" date="2014" name="Int. J. Syst. Evol. Microbiol.">
        <title>Complete genome sequence of Corynebacterium casei LMG S-19264T (=DSM 44701T), isolated from a smear-ripened cheese.</title>
        <authorList>
            <consortium name="US DOE Joint Genome Institute (JGI-PGF)"/>
            <person name="Walter F."/>
            <person name="Albersmeier A."/>
            <person name="Kalinowski J."/>
            <person name="Ruckert C."/>
        </authorList>
    </citation>
    <scope>NUCLEOTIDE SEQUENCE</scope>
    <source>
        <strain evidence="3">CGMCC 1.15034</strain>
    </source>
</reference>
<comment type="similarity">
    <text evidence="1">Belongs to the CapA family.</text>
</comment>
<dbReference type="Proteomes" id="UP000625079">
    <property type="component" value="Unassembled WGS sequence"/>
</dbReference>
<dbReference type="Proteomes" id="UP000593880">
    <property type="component" value="Plasmid unnamed"/>
</dbReference>
<feature type="domain" description="Capsule synthesis protein CapA" evidence="2">
    <location>
        <begin position="97"/>
        <end position="354"/>
    </location>
</feature>
<proteinExistence type="inferred from homology"/>
<dbReference type="AlphaFoldDB" id="A0A410VHV0"/>
<dbReference type="InterPro" id="IPR029052">
    <property type="entry name" value="Metallo-depent_PP-like"/>
</dbReference>
<protein>
    <submittedName>
        <fullName evidence="4">CapA family protein</fullName>
    </submittedName>
</protein>
<dbReference type="OrthoDB" id="9810718at2"/>